<dbReference type="InterPro" id="IPR052970">
    <property type="entry name" value="Inner_ear_hair_cell_LOXHD"/>
</dbReference>
<dbReference type="GeneID" id="128775272"/>
<protein>
    <submittedName>
        <fullName evidence="5">Lipoxygenase homology domain-containing protein 1-like</fullName>
    </submittedName>
</protein>
<organism evidence="4 5">
    <name type="scientific">Panthera pardus</name>
    <name type="common">Leopard</name>
    <name type="synonym">Felis pardus</name>
    <dbReference type="NCBI Taxonomy" id="9691"/>
    <lineage>
        <taxon>Eukaryota</taxon>
        <taxon>Metazoa</taxon>
        <taxon>Chordata</taxon>
        <taxon>Craniata</taxon>
        <taxon>Vertebrata</taxon>
        <taxon>Euteleostomi</taxon>
        <taxon>Mammalia</taxon>
        <taxon>Eutheria</taxon>
        <taxon>Laurasiatheria</taxon>
        <taxon>Carnivora</taxon>
        <taxon>Feliformia</taxon>
        <taxon>Felidae</taxon>
        <taxon>Pantherinae</taxon>
        <taxon>Panthera</taxon>
    </lineage>
</organism>
<accession>A0A9W2V0Z3</accession>
<dbReference type="PROSITE" id="PS50095">
    <property type="entry name" value="PLAT"/>
    <property type="match status" value="1"/>
</dbReference>
<dbReference type="InterPro" id="IPR001024">
    <property type="entry name" value="PLAT/LH2_dom"/>
</dbReference>
<evidence type="ECO:0000313" key="4">
    <source>
        <dbReference type="Proteomes" id="UP001165780"/>
    </source>
</evidence>
<feature type="compositionally biased region" description="Basic and acidic residues" evidence="2">
    <location>
        <begin position="1"/>
        <end position="12"/>
    </location>
</feature>
<comment type="caution">
    <text evidence="1">Lacks conserved residue(s) required for the propagation of feature annotation.</text>
</comment>
<reference evidence="5" key="1">
    <citation type="submission" date="2025-08" db="UniProtKB">
        <authorList>
            <consortium name="RefSeq"/>
        </authorList>
    </citation>
    <scope>IDENTIFICATION</scope>
    <source>
        <tissue evidence="5">Whole blood</tissue>
    </source>
</reference>
<dbReference type="AlphaFoldDB" id="A0A9W2V0Z3"/>
<evidence type="ECO:0000256" key="2">
    <source>
        <dbReference type="SAM" id="MobiDB-lite"/>
    </source>
</evidence>
<dbReference type="Pfam" id="PF01477">
    <property type="entry name" value="PLAT"/>
    <property type="match status" value="1"/>
</dbReference>
<proteinExistence type="predicted"/>
<feature type="region of interest" description="Disordered" evidence="2">
    <location>
        <begin position="1"/>
        <end position="28"/>
    </location>
</feature>
<feature type="domain" description="PLAT" evidence="3">
    <location>
        <begin position="44"/>
        <end position="137"/>
    </location>
</feature>
<evidence type="ECO:0000313" key="5">
    <source>
        <dbReference type="RefSeq" id="XP_053752125.1"/>
    </source>
</evidence>
<sequence>MTEITQESKEAATLENEGSAANAFLPPIEEIRPSQSSKSLLSEDEWEVLVLTGNRGTQANVTLWVYGDEGVTGPISLRKDSPEELFLPRREDEFQVEIRSVGKIYKIRLGHDGTSEQPEWSLQRVMVFILCLIFTRL</sequence>
<dbReference type="RefSeq" id="XP_053752125.1">
    <property type="nucleotide sequence ID" value="XM_053896150.1"/>
</dbReference>
<dbReference type="Gene3D" id="2.60.60.20">
    <property type="entry name" value="PLAT/LH2 domain"/>
    <property type="match status" value="1"/>
</dbReference>
<gene>
    <name evidence="5" type="primary">LOC128775272</name>
</gene>
<evidence type="ECO:0000256" key="1">
    <source>
        <dbReference type="PROSITE-ProRule" id="PRU00152"/>
    </source>
</evidence>
<dbReference type="PANTHER" id="PTHR45901">
    <property type="entry name" value="PROTEIN CBG12474"/>
    <property type="match status" value="1"/>
</dbReference>
<dbReference type="Proteomes" id="UP001165780">
    <property type="component" value="Unplaced"/>
</dbReference>
<keyword evidence="4" id="KW-1185">Reference proteome</keyword>
<name>A0A9W2V0Z3_PANPR</name>
<dbReference type="SUPFAM" id="SSF49723">
    <property type="entry name" value="Lipase/lipooxygenase domain (PLAT/LH2 domain)"/>
    <property type="match status" value="1"/>
</dbReference>
<evidence type="ECO:0000259" key="3">
    <source>
        <dbReference type="PROSITE" id="PS50095"/>
    </source>
</evidence>
<dbReference type="PANTHER" id="PTHR45901:SF7">
    <property type="entry name" value="OXYGEN-REGULATED PROTEIN 1"/>
    <property type="match status" value="1"/>
</dbReference>
<dbReference type="InterPro" id="IPR036392">
    <property type="entry name" value="PLAT/LH2_dom_sf"/>
</dbReference>